<feature type="transmembrane region" description="Helical" evidence="1">
    <location>
        <begin position="168"/>
        <end position="185"/>
    </location>
</feature>
<comment type="caution">
    <text evidence="3">The sequence shown here is derived from an EMBL/GenBank/DDBJ whole genome shotgun (WGS) entry which is preliminary data.</text>
</comment>
<feature type="signal peptide" evidence="2">
    <location>
        <begin position="1"/>
        <end position="32"/>
    </location>
</feature>
<sequence length="202" mass="21899">MTTIPQKQGFLAASAIAAMAGVALSIPNAVSAANLATYDFEFKFANNTSGSGYITLDKDNKSYSESTDDYDYSLWGQAQWLDFSFAYLGTTYTKADVPSSYLQLYEFPTSSPFYPSNGSFLAGIQILANVGNEYKSFIGSASLSFNYGQIDNNLDTFGPFSLTERRPVPVPAFAFGIVAAGGWIASKQLRRQTKAVKQEVAV</sequence>
<evidence type="ECO:0000256" key="1">
    <source>
        <dbReference type="SAM" id="Phobius"/>
    </source>
</evidence>
<reference evidence="3 4" key="1">
    <citation type="journal article" date="2020" name="ISME J.">
        <title>Comparative genomics reveals insights into cyanobacterial evolution and habitat adaptation.</title>
        <authorList>
            <person name="Chen M.Y."/>
            <person name="Teng W.K."/>
            <person name="Zhao L."/>
            <person name="Hu C.X."/>
            <person name="Zhou Y.K."/>
            <person name="Han B.P."/>
            <person name="Song L.R."/>
            <person name="Shu W.S."/>
        </authorList>
    </citation>
    <scope>NUCLEOTIDE SEQUENCE [LARGE SCALE GENOMIC DNA]</scope>
    <source>
        <strain evidence="3 4">FACHB-723</strain>
    </source>
</reference>
<dbReference type="EMBL" id="JACJQB010000001">
    <property type="protein sequence ID" value="MBD2186629.1"/>
    <property type="molecule type" value="Genomic_DNA"/>
</dbReference>
<feature type="chain" id="PRO_5047013208" description="PEP-CTERM sorting domain-containing protein" evidence="2">
    <location>
        <begin position="33"/>
        <end position="202"/>
    </location>
</feature>
<organism evidence="3 4">
    <name type="scientific">Pseudanabaena mucicola FACHB-723</name>
    <dbReference type="NCBI Taxonomy" id="2692860"/>
    <lineage>
        <taxon>Bacteria</taxon>
        <taxon>Bacillati</taxon>
        <taxon>Cyanobacteriota</taxon>
        <taxon>Cyanophyceae</taxon>
        <taxon>Pseudanabaenales</taxon>
        <taxon>Pseudanabaenaceae</taxon>
        <taxon>Pseudanabaena</taxon>
    </lineage>
</organism>
<keyword evidence="1" id="KW-0812">Transmembrane</keyword>
<keyword evidence="1" id="KW-1133">Transmembrane helix</keyword>
<keyword evidence="4" id="KW-1185">Reference proteome</keyword>
<gene>
    <name evidence="3" type="ORF">H6F41_00550</name>
</gene>
<name>A0ABR7ZS83_9CYAN</name>
<evidence type="ECO:0000256" key="2">
    <source>
        <dbReference type="SAM" id="SignalP"/>
    </source>
</evidence>
<evidence type="ECO:0000313" key="4">
    <source>
        <dbReference type="Proteomes" id="UP000642094"/>
    </source>
</evidence>
<evidence type="ECO:0008006" key="5">
    <source>
        <dbReference type="Google" id="ProtNLM"/>
    </source>
</evidence>
<keyword evidence="2" id="KW-0732">Signal</keyword>
<dbReference type="RefSeq" id="WP_190401519.1">
    <property type="nucleotide sequence ID" value="NZ_JACJQB010000001.1"/>
</dbReference>
<dbReference type="Proteomes" id="UP000642094">
    <property type="component" value="Unassembled WGS sequence"/>
</dbReference>
<accession>A0ABR7ZS83</accession>
<keyword evidence="1" id="KW-0472">Membrane</keyword>
<protein>
    <recommendedName>
        <fullName evidence="5">PEP-CTERM sorting domain-containing protein</fullName>
    </recommendedName>
</protein>
<proteinExistence type="predicted"/>
<evidence type="ECO:0000313" key="3">
    <source>
        <dbReference type="EMBL" id="MBD2186629.1"/>
    </source>
</evidence>